<evidence type="ECO:0008006" key="4">
    <source>
        <dbReference type="Google" id="ProtNLM"/>
    </source>
</evidence>
<sequence length="640" mass="68544">MALLNFVSAATAVVLLAVGTDDLALSSSLRAAIGDFKPPPEPEPIAITELPLPPVSPSAAEGSCSITVNPAGTGCIVQQGGLIQGGSFLPDNKHVTATVNFTGAPAAPDPASVYVGEQIIIVKTEENVSFPNGDAWKCITCGIPEANDHGRLMPLDYPQAFHDGKRVLVGSNVVDCGDAELATDECTPEKTHIYPIRWNTSPDGSGPGGAIREQRLHPDNLHLGWSSFGLQAGRLTQYAYFGRLSFNPSPTRSEPLAPRFDLVNITTLHSEAAEQQPWLVDNQEDQHELRRNPHAIQVGELRGFSGTGNEATYIGFPAESSNIDVFAVDLASGAVRRITQHPEYCDPLDISPDDQWTVVMDTRGSGRQMFMAGMRHVPPVTDLLTSTVASSTRNNGARRFFQPYLLDRDGDRGMYFGQRLNAQGDANWNGRADPKWSPDGTSIVYWQALVVAPACGGENPLPCPNSTEPGGRTERLMLARLTARTPLPLPVEPVAPVSDDVPWGTKYEPGSALPTRPMPPAGTYTLRGAVSGSAAITITDNANGTAIESIAVAYANYSDVPWTVLNGWENVTVAYPSATLNVVEWFSELVQTGTEGLVTKTTSAEGFRLEIDVLANVFEASGRLETSINGTVYRQPANGT</sequence>
<dbReference type="OrthoDB" id="10265322at2759"/>
<dbReference type="Proteomes" id="UP000800094">
    <property type="component" value="Unassembled WGS sequence"/>
</dbReference>
<dbReference type="GeneID" id="54586737"/>
<dbReference type="SUPFAM" id="SSF82171">
    <property type="entry name" value="DPP6 N-terminal domain-like"/>
    <property type="match status" value="1"/>
</dbReference>
<dbReference type="RefSeq" id="XP_033683109.1">
    <property type="nucleotide sequence ID" value="XM_033833407.1"/>
</dbReference>
<keyword evidence="1" id="KW-0732">Signal</keyword>
<protein>
    <recommendedName>
        <fullName evidence="4">Saponin hydrolase</fullName>
    </recommendedName>
</protein>
<accession>A0A6A6IC03</accession>
<evidence type="ECO:0000256" key="1">
    <source>
        <dbReference type="SAM" id="SignalP"/>
    </source>
</evidence>
<feature type="signal peptide" evidence="1">
    <location>
        <begin position="1"/>
        <end position="17"/>
    </location>
</feature>
<name>A0A6A6IC03_9PLEO</name>
<organism evidence="2 3">
    <name type="scientific">Trematosphaeria pertusa</name>
    <dbReference type="NCBI Taxonomy" id="390896"/>
    <lineage>
        <taxon>Eukaryota</taxon>
        <taxon>Fungi</taxon>
        <taxon>Dikarya</taxon>
        <taxon>Ascomycota</taxon>
        <taxon>Pezizomycotina</taxon>
        <taxon>Dothideomycetes</taxon>
        <taxon>Pleosporomycetidae</taxon>
        <taxon>Pleosporales</taxon>
        <taxon>Massarineae</taxon>
        <taxon>Trematosphaeriaceae</taxon>
        <taxon>Trematosphaeria</taxon>
    </lineage>
</organism>
<dbReference type="InterPro" id="IPR011042">
    <property type="entry name" value="6-blade_b-propeller_TolB-like"/>
</dbReference>
<dbReference type="AlphaFoldDB" id="A0A6A6IC03"/>
<dbReference type="EMBL" id="ML987196">
    <property type="protein sequence ID" value="KAF2248105.1"/>
    <property type="molecule type" value="Genomic_DNA"/>
</dbReference>
<evidence type="ECO:0000313" key="3">
    <source>
        <dbReference type="Proteomes" id="UP000800094"/>
    </source>
</evidence>
<dbReference type="Gene3D" id="2.120.10.30">
    <property type="entry name" value="TolB, C-terminal domain"/>
    <property type="match status" value="1"/>
</dbReference>
<proteinExistence type="predicted"/>
<keyword evidence="3" id="KW-1185">Reference proteome</keyword>
<evidence type="ECO:0000313" key="2">
    <source>
        <dbReference type="EMBL" id="KAF2248105.1"/>
    </source>
</evidence>
<gene>
    <name evidence="2" type="ORF">BU26DRAFT_565520</name>
</gene>
<reference evidence="2" key="1">
    <citation type="journal article" date="2020" name="Stud. Mycol.">
        <title>101 Dothideomycetes genomes: a test case for predicting lifestyles and emergence of pathogens.</title>
        <authorList>
            <person name="Haridas S."/>
            <person name="Albert R."/>
            <person name="Binder M."/>
            <person name="Bloem J."/>
            <person name="Labutti K."/>
            <person name="Salamov A."/>
            <person name="Andreopoulos B."/>
            <person name="Baker S."/>
            <person name="Barry K."/>
            <person name="Bills G."/>
            <person name="Bluhm B."/>
            <person name="Cannon C."/>
            <person name="Castanera R."/>
            <person name="Culley D."/>
            <person name="Daum C."/>
            <person name="Ezra D."/>
            <person name="Gonzalez J."/>
            <person name="Henrissat B."/>
            <person name="Kuo A."/>
            <person name="Liang C."/>
            <person name="Lipzen A."/>
            <person name="Lutzoni F."/>
            <person name="Magnuson J."/>
            <person name="Mondo S."/>
            <person name="Nolan M."/>
            <person name="Ohm R."/>
            <person name="Pangilinan J."/>
            <person name="Park H.-J."/>
            <person name="Ramirez L."/>
            <person name="Alfaro M."/>
            <person name="Sun H."/>
            <person name="Tritt A."/>
            <person name="Yoshinaga Y."/>
            <person name="Zwiers L.-H."/>
            <person name="Turgeon B."/>
            <person name="Goodwin S."/>
            <person name="Spatafora J."/>
            <person name="Crous P."/>
            <person name="Grigoriev I."/>
        </authorList>
    </citation>
    <scope>NUCLEOTIDE SEQUENCE</scope>
    <source>
        <strain evidence="2">CBS 122368</strain>
    </source>
</reference>
<feature type="chain" id="PRO_5025456731" description="Saponin hydrolase" evidence="1">
    <location>
        <begin position="18"/>
        <end position="640"/>
    </location>
</feature>